<dbReference type="SMART" id="SM00388">
    <property type="entry name" value="HisKA"/>
    <property type="match status" value="1"/>
</dbReference>
<protein>
    <recommendedName>
        <fullName evidence="2">histidine kinase</fullName>
        <ecNumber evidence="2">2.7.13.3</ecNumber>
    </recommendedName>
</protein>
<evidence type="ECO:0000256" key="2">
    <source>
        <dbReference type="ARBA" id="ARBA00012438"/>
    </source>
</evidence>
<keyword evidence="4" id="KW-0805">Transcription regulation</keyword>
<dbReference type="InterPro" id="IPR018062">
    <property type="entry name" value="HTH_AraC-typ_CS"/>
</dbReference>
<dbReference type="InterPro" id="IPR001789">
    <property type="entry name" value="Sig_transdc_resp-reg_receiver"/>
</dbReference>
<evidence type="ECO:0000256" key="6">
    <source>
        <dbReference type="ARBA" id="ARBA00023163"/>
    </source>
</evidence>
<dbReference type="EMBL" id="HG315671">
    <property type="protein sequence ID" value="CDF79578.1"/>
    <property type="molecule type" value="Genomic_DNA"/>
</dbReference>
<dbReference type="SUPFAM" id="SSF55874">
    <property type="entry name" value="ATPase domain of HSP90 chaperone/DNA topoisomerase II/histidine kinase"/>
    <property type="match status" value="1"/>
</dbReference>
<evidence type="ECO:0000259" key="10">
    <source>
        <dbReference type="PROSITE" id="PS50109"/>
    </source>
</evidence>
<dbReference type="eggNOG" id="COG3292">
    <property type="taxonomic scope" value="Bacteria"/>
</dbReference>
<dbReference type="Gene3D" id="1.10.287.130">
    <property type="match status" value="1"/>
</dbReference>
<feature type="modified residue" description="4-aspartylphosphate" evidence="7">
    <location>
        <position position="1187"/>
    </location>
</feature>
<dbReference type="GO" id="GO:0003700">
    <property type="term" value="F:DNA-binding transcription factor activity"/>
    <property type="evidence" value="ECO:0007669"/>
    <property type="project" value="InterPro"/>
</dbReference>
<feature type="domain" description="HTH araC/xylS-type" evidence="9">
    <location>
        <begin position="1287"/>
        <end position="1386"/>
    </location>
</feature>
<gene>
    <name evidence="12" type="ORF">BN863_18660</name>
</gene>
<keyword evidence="8" id="KW-0732">Signal</keyword>
<feature type="chain" id="PRO_5004602699" description="histidine kinase" evidence="8">
    <location>
        <begin position="23"/>
        <end position="1391"/>
    </location>
</feature>
<evidence type="ECO:0000256" key="3">
    <source>
        <dbReference type="ARBA" id="ARBA00022553"/>
    </source>
</evidence>
<dbReference type="PATRIC" id="fig|1347342.6.peg.1869"/>
<dbReference type="HOGENOM" id="CLU_000445_28_1_10"/>
<dbReference type="InterPro" id="IPR015943">
    <property type="entry name" value="WD40/YVTN_repeat-like_dom_sf"/>
</dbReference>
<dbReference type="InterPro" id="IPR018060">
    <property type="entry name" value="HTH_AraC"/>
</dbReference>
<dbReference type="eggNOG" id="COG0745">
    <property type="taxonomic scope" value="Bacteria"/>
</dbReference>
<dbReference type="EC" id="2.7.13.3" evidence="2"/>
<dbReference type="SUPFAM" id="SSF47384">
    <property type="entry name" value="Homodimeric domain of signal transducing histidine kinase"/>
    <property type="match status" value="1"/>
</dbReference>
<keyword evidence="6" id="KW-0804">Transcription</keyword>
<keyword evidence="3 7" id="KW-0597">Phosphoprotein</keyword>
<evidence type="ECO:0000256" key="5">
    <source>
        <dbReference type="ARBA" id="ARBA00023125"/>
    </source>
</evidence>
<accession>T2KM90</accession>
<evidence type="ECO:0000256" key="7">
    <source>
        <dbReference type="PROSITE-ProRule" id="PRU00169"/>
    </source>
</evidence>
<dbReference type="Gene3D" id="2.130.10.10">
    <property type="entry name" value="YVTN repeat-like/Quinoprotein amine dehydrogenase"/>
    <property type="match status" value="3"/>
</dbReference>
<dbReference type="PROSITE" id="PS50109">
    <property type="entry name" value="HIS_KIN"/>
    <property type="match status" value="1"/>
</dbReference>
<dbReference type="InterPro" id="IPR005467">
    <property type="entry name" value="His_kinase_dom"/>
</dbReference>
<dbReference type="FunFam" id="3.40.50.2300:FF:000138">
    <property type="entry name" value="Two-component system sensor histidine kinase/response regulator"/>
    <property type="match status" value="1"/>
</dbReference>
<feature type="domain" description="Histidine kinase" evidence="10">
    <location>
        <begin position="859"/>
        <end position="1090"/>
    </location>
</feature>
<evidence type="ECO:0000259" key="9">
    <source>
        <dbReference type="PROSITE" id="PS01124"/>
    </source>
</evidence>
<dbReference type="PRINTS" id="PR00344">
    <property type="entry name" value="BCTRLSENSOR"/>
</dbReference>
<dbReference type="Gene3D" id="3.40.50.2300">
    <property type="match status" value="1"/>
</dbReference>
<evidence type="ECO:0000256" key="1">
    <source>
        <dbReference type="ARBA" id="ARBA00000085"/>
    </source>
</evidence>
<sequence length="1391" mass="158156">MSLKWYTLIVLFLFSVSLSAQYNTLKFENINAVDGLSSGTCLDIFQDKDGYLWFGTIDGLNKFNGYDIEVFRPDETDSSTISNIRINAITGDKDGNLWIGTNNGLNVLNKKTNRFSRIQIFKNIDFSAENGTVVNTLFYDKLHHTVWVGTNSGAVKIELDPDKEASSPFNISHYKHSSGNEYSLDNNIVNVIVQDEQNTIWIGTNGSYLNKYNTQENHFERILIEHKTSYELNHISKSIYIDALGDFWIGNDLANLVHWERKSNQFNQVALVDKHIPINDIYKDCTGLIWVSTDGHGLYLFDANFKSIKQHIVNNPSDLFSLPNNQPTKIFQDNTGIFWIGSYNKGVSKLQLSKNAFGHYYYQPNNPKGLNGEIVQSVLQDSKQRIWLGVYNQGLNLFHEKAQTFTHFTHNPNDSNTLSSNKILYTFESSDGYIWICTFDGGLNRFDPDTGQVKQFMHHELDTTSLAQNSVWTGVEDAEHRIWVGLKSEGLNLYNPKTERFHQFKNQFNADSGLASNFIVSLFVDSKNRLIIGTTQGLNSLNLNTLEAFIPENIQVQAVNHQNIKGVRINDIIEDASGTIWLASDNGLHKFDSEFQHLQSYTTKDGLPNNLIVGLTIDYAKQVWLITKSGMSVFNPETHHFKNFNITDGLQGLEYQSKSIEKTTDGRILAGGLNGFNVFDPQSILSDSITSLTPIISNLRLNNRPVHVGDTINGRVLLKQTISETNQIHLNHNENNISFDFEALFLNNPNQVKYRYQLEGVDDDFVKAGHNRQVNYSNLQAGDYVFKVKASLDDSWDVQQARTLQVTVSPPFWKTLWAYLAYFAIASLLIWAFLRLYSRTIEDAQKHKLDLMKLEFFINVSHEFRTPLTLILNPLDKILNHIKETDVVESSAHTAQRSARRLLHLINQLLDYRKMDAGMAPLQLERGDIVAFTETIFRLFKGLAETKQISYTFQSDVAHCSGIYDFDKVEKIITNLISNAIKYTDYGGDIAVTVKSVESSEKPKVNLLKFNSKSLTDYVEISIKDSGRGMKKKQLDHVFSRFYNLDETKSGTGIGLHFTKSLVDMHQGEILVHSAPKKGSEFIVRLPIKTQGKLARVAHEKNEFLINSMKAVEYDVLVSNTEMETEQKVSNPETLKTHTVLIVEDNKELRLHLKDDLEDYYNVITSEDGKKGLKKALKRYPDLIISDVMMPKMDGFEMCKALKSDLETSHIPIILLTARTGDHDQISGFDHGADAYVPKPFKIEVLRARIKNLLEAKARLREKFSRLGTLLPSSELTTNALDEAFLEKVTKVVLKNIDNQDFKIDDIRSEVGVGRSQLFRKIQSITGENPSTFIRTIRLKYASELLQNSAHSIKEITHMSGFSSQTYFGKTFKELYGITPTEYINQNRNKE</sequence>
<feature type="signal peptide" evidence="8">
    <location>
        <begin position="1"/>
        <end position="22"/>
    </location>
</feature>
<dbReference type="RefSeq" id="WP_038529844.1">
    <property type="nucleotide sequence ID" value="NZ_HG315671.1"/>
</dbReference>
<dbReference type="CDD" id="cd00075">
    <property type="entry name" value="HATPase"/>
    <property type="match status" value="1"/>
</dbReference>
<dbReference type="InterPro" id="IPR036890">
    <property type="entry name" value="HATPase_C_sf"/>
</dbReference>
<organism evidence="12 13">
    <name type="scientific">Formosa agariphila (strain DSM 15362 / KCTC 12365 / LMG 23005 / KMM 3901 / M-2Alg 35-1)</name>
    <dbReference type="NCBI Taxonomy" id="1347342"/>
    <lineage>
        <taxon>Bacteria</taxon>
        <taxon>Pseudomonadati</taxon>
        <taxon>Bacteroidota</taxon>
        <taxon>Flavobacteriia</taxon>
        <taxon>Flavobacteriales</taxon>
        <taxon>Flavobacteriaceae</taxon>
        <taxon>Formosa</taxon>
    </lineage>
</organism>
<dbReference type="InterPro" id="IPR004358">
    <property type="entry name" value="Sig_transdc_His_kin-like_C"/>
</dbReference>
<dbReference type="SMART" id="SM00448">
    <property type="entry name" value="REC"/>
    <property type="match status" value="1"/>
</dbReference>
<dbReference type="OrthoDB" id="358279at2"/>
<dbReference type="Pfam" id="PF07494">
    <property type="entry name" value="Reg_prop"/>
    <property type="match status" value="4"/>
</dbReference>
<dbReference type="InterPro" id="IPR011006">
    <property type="entry name" value="CheY-like_superfamily"/>
</dbReference>
<dbReference type="eggNOG" id="COG5002">
    <property type="taxonomic scope" value="Bacteria"/>
</dbReference>
<keyword evidence="13" id="KW-1185">Reference proteome</keyword>
<dbReference type="Pfam" id="PF12833">
    <property type="entry name" value="HTH_18"/>
    <property type="match status" value="1"/>
</dbReference>
<dbReference type="InterPro" id="IPR011110">
    <property type="entry name" value="Reg_prop"/>
</dbReference>
<name>T2KM90_FORAG</name>
<evidence type="ECO:0000259" key="11">
    <source>
        <dbReference type="PROSITE" id="PS50110"/>
    </source>
</evidence>
<dbReference type="Pfam" id="PF00512">
    <property type="entry name" value="HisKA"/>
    <property type="match status" value="1"/>
</dbReference>
<reference evidence="12 13" key="1">
    <citation type="journal article" date="2013" name="Appl. Environ. Microbiol.">
        <title>The genome of the alga-associated marine flavobacterium Formosa agariphila KMM 3901T reveals a broad potential for degradation of algal polysaccharides.</title>
        <authorList>
            <person name="Mann A.J."/>
            <person name="Hahnke R.L."/>
            <person name="Huang S."/>
            <person name="Werner J."/>
            <person name="Xing P."/>
            <person name="Barbeyron T."/>
            <person name="Huettel B."/>
            <person name="Stueber K."/>
            <person name="Reinhardt R."/>
            <person name="Harder J."/>
            <person name="Gloeckner F.O."/>
            <person name="Amann R.I."/>
            <person name="Teeling H."/>
        </authorList>
    </citation>
    <scope>NUCLEOTIDE SEQUENCE [LARGE SCALE GENOMIC DNA]</scope>
    <source>
        <strain evidence="13">DSM 15362 / KCTC 12365 / LMG 23005 / KMM 3901</strain>
    </source>
</reference>
<dbReference type="PANTHER" id="PTHR43547">
    <property type="entry name" value="TWO-COMPONENT HISTIDINE KINASE"/>
    <property type="match status" value="1"/>
</dbReference>
<dbReference type="CDD" id="cd17574">
    <property type="entry name" value="REC_OmpR"/>
    <property type="match status" value="1"/>
</dbReference>
<dbReference type="FunFam" id="2.60.40.10:FF:000791">
    <property type="entry name" value="Two-component system sensor histidine kinase/response regulator"/>
    <property type="match status" value="1"/>
</dbReference>
<dbReference type="Proteomes" id="UP000016160">
    <property type="component" value="Chromosome"/>
</dbReference>
<dbReference type="InterPro" id="IPR036097">
    <property type="entry name" value="HisK_dim/P_sf"/>
</dbReference>
<dbReference type="PANTHER" id="PTHR43547:SF2">
    <property type="entry name" value="HYBRID SIGNAL TRANSDUCTION HISTIDINE KINASE C"/>
    <property type="match status" value="1"/>
</dbReference>
<dbReference type="Gene3D" id="3.30.565.10">
    <property type="entry name" value="Histidine kinase-like ATPase, C-terminal domain"/>
    <property type="match status" value="1"/>
</dbReference>
<dbReference type="STRING" id="1347342.BN863_18660"/>
<dbReference type="Pfam" id="PF00072">
    <property type="entry name" value="Response_reg"/>
    <property type="match status" value="1"/>
</dbReference>
<evidence type="ECO:0000313" key="12">
    <source>
        <dbReference type="EMBL" id="CDF79578.1"/>
    </source>
</evidence>
<dbReference type="SMART" id="SM00387">
    <property type="entry name" value="HATPase_c"/>
    <property type="match status" value="1"/>
</dbReference>
<dbReference type="SUPFAM" id="SSF46689">
    <property type="entry name" value="Homeodomain-like"/>
    <property type="match status" value="1"/>
</dbReference>
<evidence type="ECO:0000256" key="8">
    <source>
        <dbReference type="SAM" id="SignalP"/>
    </source>
</evidence>
<keyword evidence="12" id="KW-0808">Transferase</keyword>
<dbReference type="PROSITE" id="PS50110">
    <property type="entry name" value="RESPONSE_REGULATORY"/>
    <property type="match status" value="1"/>
</dbReference>
<dbReference type="InterPro" id="IPR011047">
    <property type="entry name" value="Quinoprotein_ADH-like_sf"/>
</dbReference>
<dbReference type="SUPFAM" id="SSF52172">
    <property type="entry name" value="CheY-like"/>
    <property type="match status" value="1"/>
</dbReference>
<proteinExistence type="predicted"/>
<dbReference type="Gene3D" id="2.60.40.10">
    <property type="entry name" value="Immunoglobulins"/>
    <property type="match status" value="1"/>
</dbReference>
<dbReference type="InterPro" id="IPR011123">
    <property type="entry name" value="Y_Y_Y"/>
</dbReference>
<keyword evidence="5" id="KW-0238">DNA-binding</keyword>
<dbReference type="PROSITE" id="PS00041">
    <property type="entry name" value="HTH_ARAC_FAMILY_1"/>
    <property type="match status" value="1"/>
</dbReference>
<dbReference type="InterPro" id="IPR003594">
    <property type="entry name" value="HATPase_dom"/>
</dbReference>
<dbReference type="GO" id="GO:0000155">
    <property type="term" value="F:phosphorelay sensor kinase activity"/>
    <property type="evidence" value="ECO:0007669"/>
    <property type="project" value="InterPro"/>
</dbReference>
<evidence type="ECO:0000313" key="13">
    <source>
        <dbReference type="Proteomes" id="UP000016160"/>
    </source>
</evidence>
<dbReference type="Pfam" id="PF02518">
    <property type="entry name" value="HATPase_c"/>
    <property type="match status" value="1"/>
</dbReference>
<keyword evidence="12" id="KW-0418">Kinase</keyword>
<dbReference type="InterPro" id="IPR013783">
    <property type="entry name" value="Ig-like_fold"/>
</dbReference>
<evidence type="ECO:0000256" key="4">
    <source>
        <dbReference type="ARBA" id="ARBA00023015"/>
    </source>
</evidence>
<dbReference type="CDD" id="cd00082">
    <property type="entry name" value="HisKA"/>
    <property type="match status" value="1"/>
</dbReference>
<dbReference type="GO" id="GO:0043565">
    <property type="term" value="F:sequence-specific DNA binding"/>
    <property type="evidence" value="ECO:0007669"/>
    <property type="project" value="InterPro"/>
</dbReference>
<dbReference type="InterPro" id="IPR003661">
    <property type="entry name" value="HisK_dim/P_dom"/>
</dbReference>
<dbReference type="SUPFAM" id="SSF50998">
    <property type="entry name" value="Quinoprotein alcohol dehydrogenase-like"/>
    <property type="match status" value="1"/>
</dbReference>
<dbReference type="PROSITE" id="PS01124">
    <property type="entry name" value="HTH_ARAC_FAMILY_2"/>
    <property type="match status" value="1"/>
</dbReference>
<dbReference type="SUPFAM" id="SSF63829">
    <property type="entry name" value="Calcium-dependent phosphotriesterase"/>
    <property type="match status" value="1"/>
</dbReference>
<dbReference type="SMART" id="SM00342">
    <property type="entry name" value="HTH_ARAC"/>
    <property type="match status" value="1"/>
</dbReference>
<dbReference type="Gene3D" id="1.10.10.60">
    <property type="entry name" value="Homeodomain-like"/>
    <property type="match status" value="1"/>
</dbReference>
<comment type="catalytic activity">
    <reaction evidence="1">
        <text>ATP + protein L-histidine = ADP + protein N-phospho-L-histidine.</text>
        <dbReference type="EC" id="2.7.13.3"/>
    </reaction>
</comment>
<feature type="domain" description="Response regulatory" evidence="11">
    <location>
        <begin position="1139"/>
        <end position="1254"/>
    </location>
</feature>
<dbReference type="Pfam" id="PF07495">
    <property type="entry name" value="Y_Y_Y"/>
    <property type="match status" value="1"/>
</dbReference>
<dbReference type="InterPro" id="IPR009057">
    <property type="entry name" value="Homeodomain-like_sf"/>
</dbReference>